<dbReference type="Gene3D" id="3.30.565.10">
    <property type="entry name" value="Histidine kinase-like ATPase, C-terminal domain"/>
    <property type="match status" value="1"/>
</dbReference>
<name>A0A840RXU2_9BURK</name>
<keyword evidence="4" id="KW-1003">Cell membrane</keyword>
<evidence type="ECO:0000259" key="15">
    <source>
        <dbReference type="PROSITE" id="PS50109"/>
    </source>
</evidence>
<evidence type="ECO:0000256" key="11">
    <source>
        <dbReference type="ARBA" id="ARBA00022989"/>
    </source>
</evidence>
<dbReference type="PROSITE" id="PS50885">
    <property type="entry name" value="HAMP"/>
    <property type="match status" value="1"/>
</dbReference>
<evidence type="ECO:0000256" key="4">
    <source>
        <dbReference type="ARBA" id="ARBA00022475"/>
    </source>
</evidence>
<dbReference type="Gene3D" id="1.10.287.130">
    <property type="match status" value="1"/>
</dbReference>
<keyword evidence="6 17" id="KW-0808">Transferase</keyword>
<feature type="transmembrane region" description="Helical" evidence="14">
    <location>
        <begin position="179"/>
        <end position="201"/>
    </location>
</feature>
<feature type="domain" description="Histidine kinase" evidence="15">
    <location>
        <begin position="258"/>
        <end position="473"/>
    </location>
</feature>
<reference evidence="17 18" key="1">
    <citation type="submission" date="2020-08" db="EMBL/GenBank/DDBJ databases">
        <title>Genomic Encyclopedia of Type Strains, Phase IV (KMG-IV): sequencing the most valuable type-strain genomes for metagenomic binning, comparative biology and taxonomic classification.</title>
        <authorList>
            <person name="Goeker M."/>
        </authorList>
    </citation>
    <scope>NUCLEOTIDE SEQUENCE [LARGE SCALE GENOMIC DNA]</scope>
    <source>
        <strain evidence="17 18">DSM 23240</strain>
    </source>
</reference>
<dbReference type="InterPro" id="IPR003660">
    <property type="entry name" value="HAMP_dom"/>
</dbReference>
<proteinExistence type="predicted"/>
<dbReference type="SUPFAM" id="SSF158472">
    <property type="entry name" value="HAMP domain-like"/>
    <property type="match status" value="1"/>
</dbReference>
<dbReference type="InterPro" id="IPR036890">
    <property type="entry name" value="HATPase_C_sf"/>
</dbReference>
<accession>A0A840RXU2</accession>
<gene>
    <name evidence="17" type="ORF">HNR39_003119</name>
</gene>
<dbReference type="EMBL" id="JACHHQ010000006">
    <property type="protein sequence ID" value="MBB5201270.1"/>
    <property type="molecule type" value="Genomic_DNA"/>
</dbReference>
<dbReference type="InterPro" id="IPR036097">
    <property type="entry name" value="HisK_dim/P_sf"/>
</dbReference>
<keyword evidence="18" id="KW-1185">Reference proteome</keyword>
<keyword evidence="7 14" id="KW-0812">Transmembrane</keyword>
<dbReference type="InterPro" id="IPR004358">
    <property type="entry name" value="Sig_transdc_His_kin-like_C"/>
</dbReference>
<dbReference type="GO" id="GO:0005886">
    <property type="term" value="C:plasma membrane"/>
    <property type="evidence" value="ECO:0007669"/>
    <property type="project" value="UniProtKB-SubCell"/>
</dbReference>
<dbReference type="PANTHER" id="PTHR45528:SF1">
    <property type="entry name" value="SENSOR HISTIDINE KINASE CPXA"/>
    <property type="match status" value="1"/>
</dbReference>
<evidence type="ECO:0000256" key="8">
    <source>
        <dbReference type="ARBA" id="ARBA00022741"/>
    </source>
</evidence>
<organism evidence="17 18">
    <name type="scientific">Glaciimonas immobilis</name>
    <dbReference type="NCBI Taxonomy" id="728004"/>
    <lineage>
        <taxon>Bacteria</taxon>
        <taxon>Pseudomonadati</taxon>
        <taxon>Pseudomonadota</taxon>
        <taxon>Betaproteobacteria</taxon>
        <taxon>Burkholderiales</taxon>
        <taxon>Oxalobacteraceae</taxon>
        <taxon>Glaciimonas</taxon>
    </lineage>
</organism>
<dbReference type="Pfam" id="PF02518">
    <property type="entry name" value="HATPase_c"/>
    <property type="match status" value="1"/>
</dbReference>
<dbReference type="PROSITE" id="PS50109">
    <property type="entry name" value="HIS_KIN"/>
    <property type="match status" value="1"/>
</dbReference>
<evidence type="ECO:0000256" key="10">
    <source>
        <dbReference type="ARBA" id="ARBA00022840"/>
    </source>
</evidence>
<evidence type="ECO:0000256" key="7">
    <source>
        <dbReference type="ARBA" id="ARBA00022692"/>
    </source>
</evidence>
<dbReference type="PANTHER" id="PTHR45528">
    <property type="entry name" value="SENSOR HISTIDINE KINASE CPXA"/>
    <property type="match status" value="1"/>
</dbReference>
<keyword evidence="5" id="KW-0597">Phosphoprotein</keyword>
<sequence>MHDFILKMSFRLKIFSALLAMAVVVAIAMGAALRFSFTHDFLGYLNQQALQRMEDLTPSLEQAYHDNGNWNFIKNNPKQWHAVMRQILIDDGTPSDGTPPGSVKRSPPISDLTGAHLRISLLDADRHYVVGYQNASSDAILRPLMGHNKIIGWMALTPFESVITAVDLRFQQTQKAAQLIIGLLSILGAGFVAARISSVLLSPLTRLARATHQLAGGDYTTRVGLTSHDEIGRLAQDFNQLAHTLERNERMRRDFMADVSHELRTPLGILNGQLEAIEDGLLKPDGDALQSLQAEVHKMSKLVDDLYDLSLADVGALTYRKVDVDLQKIMQTCLNNYEDIYAKNVLKLVVDRPDYAMSVYADAGRLEQLFNNIFENTLRYTSSNGRLQVTLARQQESWLLQFDDSAPGVDEAAMPRLFERFFRAEASRNRATGGAGLGLAICERIVEAHHGSISASASPLGGLRLTISLPKIVTRDYS</sequence>
<evidence type="ECO:0000256" key="5">
    <source>
        <dbReference type="ARBA" id="ARBA00022553"/>
    </source>
</evidence>
<dbReference type="FunFam" id="1.10.287.130:FF:000001">
    <property type="entry name" value="Two-component sensor histidine kinase"/>
    <property type="match status" value="1"/>
</dbReference>
<dbReference type="InterPro" id="IPR005467">
    <property type="entry name" value="His_kinase_dom"/>
</dbReference>
<dbReference type="FunFam" id="3.30.565.10:FF:000006">
    <property type="entry name" value="Sensor histidine kinase WalK"/>
    <property type="match status" value="1"/>
</dbReference>
<evidence type="ECO:0000259" key="16">
    <source>
        <dbReference type="PROSITE" id="PS50885"/>
    </source>
</evidence>
<evidence type="ECO:0000256" key="6">
    <source>
        <dbReference type="ARBA" id="ARBA00022679"/>
    </source>
</evidence>
<dbReference type="PRINTS" id="PR00344">
    <property type="entry name" value="BCTRLSENSOR"/>
</dbReference>
<evidence type="ECO:0000256" key="14">
    <source>
        <dbReference type="SAM" id="Phobius"/>
    </source>
</evidence>
<dbReference type="Gene3D" id="6.10.340.10">
    <property type="match status" value="1"/>
</dbReference>
<comment type="catalytic activity">
    <reaction evidence="1">
        <text>ATP + protein L-histidine = ADP + protein N-phospho-L-histidine.</text>
        <dbReference type="EC" id="2.7.13.3"/>
    </reaction>
</comment>
<dbReference type="EC" id="2.7.13.3" evidence="3"/>
<keyword evidence="12" id="KW-0902">Two-component regulatory system</keyword>
<comment type="subcellular location">
    <subcellularLocation>
        <location evidence="2">Cell inner membrane</location>
        <topology evidence="2">Multi-pass membrane protein</topology>
    </subcellularLocation>
</comment>
<dbReference type="SUPFAM" id="SSF47384">
    <property type="entry name" value="Homodimeric domain of signal transducing histidine kinase"/>
    <property type="match status" value="1"/>
</dbReference>
<evidence type="ECO:0000256" key="1">
    <source>
        <dbReference type="ARBA" id="ARBA00000085"/>
    </source>
</evidence>
<evidence type="ECO:0000313" key="18">
    <source>
        <dbReference type="Proteomes" id="UP000571084"/>
    </source>
</evidence>
<evidence type="ECO:0000256" key="2">
    <source>
        <dbReference type="ARBA" id="ARBA00004429"/>
    </source>
</evidence>
<keyword evidence="8" id="KW-0547">Nucleotide-binding</keyword>
<evidence type="ECO:0000256" key="12">
    <source>
        <dbReference type="ARBA" id="ARBA00023012"/>
    </source>
</evidence>
<keyword evidence="13 14" id="KW-0472">Membrane</keyword>
<dbReference type="SMART" id="SM00387">
    <property type="entry name" value="HATPase_c"/>
    <property type="match status" value="1"/>
</dbReference>
<dbReference type="InterPro" id="IPR003661">
    <property type="entry name" value="HisK_dim/P_dom"/>
</dbReference>
<dbReference type="GO" id="GO:0005524">
    <property type="term" value="F:ATP binding"/>
    <property type="evidence" value="ECO:0007669"/>
    <property type="project" value="UniProtKB-KW"/>
</dbReference>
<evidence type="ECO:0000256" key="9">
    <source>
        <dbReference type="ARBA" id="ARBA00022777"/>
    </source>
</evidence>
<dbReference type="Pfam" id="PF00672">
    <property type="entry name" value="HAMP"/>
    <property type="match status" value="1"/>
</dbReference>
<protein>
    <recommendedName>
        <fullName evidence="3">histidine kinase</fullName>
        <ecNumber evidence="3">2.7.13.3</ecNumber>
    </recommendedName>
</protein>
<dbReference type="SMART" id="SM00304">
    <property type="entry name" value="HAMP"/>
    <property type="match status" value="1"/>
</dbReference>
<comment type="caution">
    <text evidence="17">The sequence shown here is derived from an EMBL/GenBank/DDBJ whole genome shotgun (WGS) entry which is preliminary data.</text>
</comment>
<dbReference type="SUPFAM" id="SSF55874">
    <property type="entry name" value="ATPase domain of HSP90 chaperone/DNA topoisomerase II/histidine kinase"/>
    <property type="match status" value="1"/>
</dbReference>
<dbReference type="Pfam" id="PF00512">
    <property type="entry name" value="HisKA"/>
    <property type="match status" value="1"/>
</dbReference>
<keyword evidence="11 14" id="KW-1133">Transmembrane helix</keyword>
<dbReference type="SMART" id="SM00388">
    <property type="entry name" value="HisKA"/>
    <property type="match status" value="1"/>
</dbReference>
<dbReference type="CDD" id="cd00082">
    <property type="entry name" value="HisKA"/>
    <property type="match status" value="1"/>
</dbReference>
<dbReference type="RefSeq" id="WP_168056630.1">
    <property type="nucleotide sequence ID" value="NZ_JAAOZT010000012.1"/>
</dbReference>
<dbReference type="GO" id="GO:0000155">
    <property type="term" value="F:phosphorelay sensor kinase activity"/>
    <property type="evidence" value="ECO:0007669"/>
    <property type="project" value="InterPro"/>
</dbReference>
<keyword evidence="10" id="KW-0067">ATP-binding</keyword>
<dbReference type="InterPro" id="IPR003594">
    <property type="entry name" value="HATPase_dom"/>
</dbReference>
<dbReference type="AlphaFoldDB" id="A0A840RXU2"/>
<dbReference type="CDD" id="cd06225">
    <property type="entry name" value="HAMP"/>
    <property type="match status" value="1"/>
</dbReference>
<feature type="domain" description="HAMP" evidence="16">
    <location>
        <begin position="198"/>
        <end position="250"/>
    </location>
</feature>
<keyword evidence="9 17" id="KW-0418">Kinase</keyword>
<evidence type="ECO:0000256" key="3">
    <source>
        <dbReference type="ARBA" id="ARBA00012438"/>
    </source>
</evidence>
<evidence type="ECO:0000313" key="17">
    <source>
        <dbReference type="EMBL" id="MBB5201270.1"/>
    </source>
</evidence>
<dbReference type="InterPro" id="IPR050398">
    <property type="entry name" value="HssS/ArlS-like"/>
</dbReference>
<dbReference type="Proteomes" id="UP000571084">
    <property type="component" value="Unassembled WGS sequence"/>
</dbReference>
<evidence type="ECO:0000256" key="13">
    <source>
        <dbReference type="ARBA" id="ARBA00023136"/>
    </source>
</evidence>